<organism evidence="6 7">
    <name type="scientific">Williamwhitmania taraxaci</name>
    <dbReference type="NCBI Taxonomy" id="1640674"/>
    <lineage>
        <taxon>Bacteria</taxon>
        <taxon>Pseudomonadati</taxon>
        <taxon>Bacteroidota</taxon>
        <taxon>Bacteroidia</taxon>
        <taxon>Bacteroidales</taxon>
        <taxon>Williamwhitmaniaceae</taxon>
        <taxon>Williamwhitmania</taxon>
    </lineage>
</organism>
<dbReference type="InterPro" id="IPR017896">
    <property type="entry name" value="4Fe4S_Fe-S-bd"/>
</dbReference>
<dbReference type="GO" id="GO:0046872">
    <property type="term" value="F:metal ion binding"/>
    <property type="evidence" value="ECO:0007669"/>
    <property type="project" value="UniProtKB-KW"/>
</dbReference>
<evidence type="ECO:0000256" key="4">
    <source>
        <dbReference type="ARBA" id="ARBA00023014"/>
    </source>
</evidence>
<dbReference type="PROSITE" id="PS51379">
    <property type="entry name" value="4FE4S_FER_2"/>
    <property type="match status" value="2"/>
</dbReference>
<protein>
    <submittedName>
        <fullName evidence="6">2-oxoglutarate ferredoxin oxidoreductase subunit delta</fullName>
    </submittedName>
</protein>
<dbReference type="InterPro" id="IPR017900">
    <property type="entry name" value="4Fe4S_Fe_S_CS"/>
</dbReference>
<dbReference type="OrthoDB" id="9804603at2"/>
<dbReference type="RefSeq" id="WP_092438272.1">
    <property type="nucleotide sequence ID" value="NZ_FMYP01000031.1"/>
</dbReference>
<keyword evidence="2" id="KW-0479">Metal-binding</keyword>
<evidence type="ECO:0000256" key="2">
    <source>
        <dbReference type="ARBA" id="ARBA00022723"/>
    </source>
</evidence>
<dbReference type="EMBL" id="FMYP01000031">
    <property type="protein sequence ID" value="SDC42848.1"/>
    <property type="molecule type" value="Genomic_DNA"/>
</dbReference>
<evidence type="ECO:0000313" key="7">
    <source>
        <dbReference type="Proteomes" id="UP000199452"/>
    </source>
</evidence>
<sequence length="77" mass="8010">MAKVRGAIVVDTEKCKGCGLCVVACPTKVISLAKEVNSKGYNYAYMANPESCVGCTSCGLVCPDSAITVYKVKAVEA</sequence>
<dbReference type="STRING" id="1640674.SAMN05216323_103112"/>
<reference evidence="6 7" key="1">
    <citation type="submission" date="2016-09" db="EMBL/GenBank/DDBJ databases">
        <authorList>
            <person name="Capua I."/>
            <person name="De Benedictis P."/>
            <person name="Joannis T."/>
            <person name="Lombin L.H."/>
            <person name="Cattoli G."/>
        </authorList>
    </citation>
    <scope>NUCLEOTIDE SEQUENCE [LARGE SCALE GENOMIC DNA]</scope>
    <source>
        <strain evidence="6 7">A7P-90m</strain>
    </source>
</reference>
<proteinExistence type="predicted"/>
<evidence type="ECO:0000259" key="5">
    <source>
        <dbReference type="PROSITE" id="PS51379"/>
    </source>
</evidence>
<keyword evidence="3" id="KW-0408">Iron</keyword>
<dbReference type="InterPro" id="IPR050572">
    <property type="entry name" value="Fe-S_Ferredoxin"/>
</dbReference>
<keyword evidence="7" id="KW-1185">Reference proteome</keyword>
<evidence type="ECO:0000256" key="1">
    <source>
        <dbReference type="ARBA" id="ARBA00022485"/>
    </source>
</evidence>
<name>A0A1G6LHU7_9BACT</name>
<feature type="domain" description="4Fe-4S ferredoxin-type" evidence="5">
    <location>
        <begin position="43"/>
        <end position="72"/>
    </location>
</feature>
<evidence type="ECO:0000313" key="6">
    <source>
        <dbReference type="EMBL" id="SDC42848.1"/>
    </source>
</evidence>
<dbReference type="Pfam" id="PF12838">
    <property type="entry name" value="Fer4_7"/>
    <property type="match status" value="1"/>
</dbReference>
<dbReference type="SUPFAM" id="SSF54862">
    <property type="entry name" value="4Fe-4S ferredoxins"/>
    <property type="match status" value="1"/>
</dbReference>
<dbReference type="PANTHER" id="PTHR43687">
    <property type="entry name" value="ADENYLYLSULFATE REDUCTASE, BETA SUBUNIT"/>
    <property type="match status" value="1"/>
</dbReference>
<gene>
    <name evidence="6" type="ORF">SAMN05216323_103112</name>
</gene>
<dbReference type="GO" id="GO:0051539">
    <property type="term" value="F:4 iron, 4 sulfur cluster binding"/>
    <property type="evidence" value="ECO:0007669"/>
    <property type="project" value="UniProtKB-KW"/>
</dbReference>
<dbReference type="AlphaFoldDB" id="A0A1G6LHU7"/>
<dbReference type="PROSITE" id="PS00198">
    <property type="entry name" value="4FE4S_FER_1"/>
    <property type="match status" value="2"/>
</dbReference>
<keyword evidence="1" id="KW-0004">4Fe-4S</keyword>
<dbReference type="Gene3D" id="3.30.70.20">
    <property type="match status" value="1"/>
</dbReference>
<evidence type="ECO:0000256" key="3">
    <source>
        <dbReference type="ARBA" id="ARBA00023004"/>
    </source>
</evidence>
<dbReference type="Proteomes" id="UP000199452">
    <property type="component" value="Unassembled WGS sequence"/>
</dbReference>
<feature type="domain" description="4Fe-4S ferredoxin-type" evidence="5">
    <location>
        <begin position="6"/>
        <end position="35"/>
    </location>
</feature>
<dbReference type="PANTHER" id="PTHR43687:SF4">
    <property type="entry name" value="BLR5484 PROTEIN"/>
    <property type="match status" value="1"/>
</dbReference>
<keyword evidence="4" id="KW-0411">Iron-sulfur</keyword>
<accession>A0A1G6LHU7</accession>